<accession>A0A1G9H7D0</accession>
<dbReference type="Pfam" id="PF00155">
    <property type="entry name" value="Aminotran_1_2"/>
    <property type="match status" value="1"/>
</dbReference>
<evidence type="ECO:0000313" key="8">
    <source>
        <dbReference type="EMBL" id="SDL08896.1"/>
    </source>
</evidence>
<dbReference type="GO" id="GO:0006520">
    <property type="term" value="P:amino acid metabolic process"/>
    <property type="evidence" value="ECO:0007669"/>
    <property type="project" value="InterPro"/>
</dbReference>
<keyword evidence="5" id="KW-0663">Pyridoxal phosphate</keyword>
<organism evidence="8 9">
    <name type="scientific">Halarsenatibacter silvermanii</name>
    <dbReference type="NCBI Taxonomy" id="321763"/>
    <lineage>
        <taxon>Bacteria</taxon>
        <taxon>Bacillati</taxon>
        <taxon>Bacillota</taxon>
        <taxon>Clostridia</taxon>
        <taxon>Halanaerobiales</taxon>
        <taxon>Halarsenatibacteraceae</taxon>
        <taxon>Halarsenatibacter</taxon>
    </lineage>
</organism>
<dbReference type="InterPro" id="IPR004838">
    <property type="entry name" value="NHTrfase_class1_PyrdxlP-BS"/>
</dbReference>
<keyword evidence="9" id="KW-1185">Reference proteome</keyword>
<dbReference type="OrthoDB" id="9802328at2"/>
<reference evidence="8 9" key="1">
    <citation type="submission" date="2016-10" db="EMBL/GenBank/DDBJ databases">
        <authorList>
            <person name="de Groot N.N."/>
        </authorList>
    </citation>
    <scope>NUCLEOTIDE SEQUENCE [LARGE SCALE GENOMIC DNA]</scope>
    <source>
        <strain evidence="8 9">SLAS-1</strain>
    </source>
</reference>
<sequence>MSPECDVSKRCREIPPFIAMDVLEKAEALEEKGQDIIHLEVGEPDFNTPPPVREAAAEALEDNRTHYTSSKGLKELREAIAEHYRQRYDVEVSPEQIIVTTGSSPAILLICSALLNQGEEIIVSDPHYPCYPNIIESAGGEAVKVPVYEEDAFQYRREDIEEKISSETKGIFVNSPSNPMGTLSTAEDLKALAELDPYVISDEIYHGLVYEGKARSILEFTDRAFVVNGFSKLYAMTGWRLGYAILPEEFVRPVQKMQQNYFICAGSFVQHAGITALQECNEYVENMVNTYDRRRRRIISGLKDLGFGIKNEPTGAFYVFADASRFGEDSYELAFDIMEEAGVAVTPGIDFGENAEGYLRFSYANSLENIEEALNRLENYL</sequence>
<gene>
    <name evidence="8" type="ORF">SAMN04488692_101125</name>
</gene>
<evidence type="ECO:0000256" key="2">
    <source>
        <dbReference type="ARBA" id="ARBA00007441"/>
    </source>
</evidence>
<evidence type="ECO:0000259" key="7">
    <source>
        <dbReference type="Pfam" id="PF00155"/>
    </source>
</evidence>
<dbReference type="InterPro" id="IPR015424">
    <property type="entry name" value="PyrdxlP-dep_Trfase"/>
</dbReference>
<dbReference type="STRING" id="321763.SAMN04488692_101125"/>
<evidence type="ECO:0000256" key="5">
    <source>
        <dbReference type="ARBA" id="ARBA00022898"/>
    </source>
</evidence>
<dbReference type="PANTHER" id="PTHR46383">
    <property type="entry name" value="ASPARTATE AMINOTRANSFERASE"/>
    <property type="match status" value="1"/>
</dbReference>
<keyword evidence="4 6" id="KW-0808">Transferase</keyword>
<dbReference type="GO" id="GO:0030170">
    <property type="term" value="F:pyridoxal phosphate binding"/>
    <property type="evidence" value="ECO:0007669"/>
    <property type="project" value="InterPro"/>
</dbReference>
<dbReference type="EMBL" id="FNGO01000001">
    <property type="protein sequence ID" value="SDL08896.1"/>
    <property type="molecule type" value="Genomic_DNA"/>
</dbReference>
<feature type="domain" description="Aminotransferase class I/classII large" evidence="7">
    <location>
        <begin position="35"/>
        <end position="377"/>
    </location>
</feature>
<comment type="similarity">
    <text evidence="2 6">Belongs to the class-I pyridoxal-phosphate-dependent aminotransferase family.</text>
</comment>
<evidence type="ECO:0000256" key="6">
    <source>
        <dbReference type="RuleBase" id="RU000481"/>
    </source>
</evidence>
<dbReference type="InterPro" id="IPR050596">
    <property type="entry name" value="AspAT/PAT-like"/>
</dbReference>
<dbReference type="Proteomes" id="UP000199476">
    <property type="component" value="Unassembled WGS sequence"/>
</dbReference>
<keyword evidence="3 6" id="KW-0032">Aminotransferase</keyword>
<dbReference type="RefSeq" id="WP_089757644.1">
    <property type="nucleotide sequence ID" value="NZ_FNGO01000001.1"/>
</dbReference>
<dbReference type="EC" id="2.6.1.-" evidence="6"/>
<dbReference type="CDD" id="cd00609">
    <property type="entry name" value="AAT_like"/>
    <property type="match status" value="1"/>
</dbReference>
<dbReference type="InterPro" id="IPR004839">
    <property type="entry name" value="Aminotransferase_I/II_large"/>
</dbReference>
<dbReference type="Gene3D" id="3.40.640.10">
    <property type="entry name" value="Type I PLP-dependent aspartate aminotransferase-like (Major domain)"/>
    <property type="match status" value="1"/>
</dbReference>
<proteinExistence type="inferred from homology"/>
<evidence type="ECO:0000256" key="1">
    <source>
        <dbReference type="ARBA" id="ARBA00001933"/>
    </source>
</evidence>
<name>A0A1G9H7D0_9FIRM</name>
<dbReference type="GO" id="GO:0008483">
    <property type="term" value="F:transaminase activity"/>
    <property type="evidence" value="ECO:0007669"/>
    <property type="project" value="UniProtKB-KW"/>
</dbReference>
<evidence type="ECO:0000313" key="9">
    <source>
        <dbReference type="Proteomes" id="UP000199476"/>
    </source>
</evidence>
<dbReference type="InterPro" id="IPR015421">
    <property type="entry name" value="PyrdxlP-dep_Trfase_major"/>
</dbReference>
<protein>
    <recommendedName>
        <fullName evidence="6">Aminotransferase</fullName>
        <ecNumber evidence="6">2.6.1.-</ecNumber>
    </recommendedName>
</protein>
<dbReference type="AlphaFoldDB" id="A0A1G9H7D0"/>
<dbReference type="PROSITE" id="PS00105">
    <property type="entry name" value="AA_TRANSFER_CLASS_1"/>
    <property type="match status" value="1"/>
</dbReference>
<dbReference type="PANTHER" id="PTHR46383:SF2">
    <property type="entry name" value="AMINOTRANSFERASE"/>
    <property type="match status" value="1"/>
</dbReference>
<dbReference type="SUPFAM" id="SSF53383">
    <property type="entry name" value="PLP-dependent transferases"/>
    <property type="match status" value="1"/>
</dbReference>
<comment type="cofactor">
    <cofactor evidence="1 6">
        <name>pyridoxal 5'-phosphate</name>
        <dbReference type="ChEBI" id="CHEBI:597326"/>
    </cofactor>
</comment>
<evidence type="ECO:0000256" key="3">
    <source>
        <dbReference type="ARBA" id="ARBA00022576"/>
    </source>
</evidence>
<evidence type="ECO:0000256" key="4">
    <source>
        <dbReference type="ARBA" id="ARBA00022679"/>
    </source>
</evidence>